<gene>
    <name evidence="5" type="ordered locus">Clole_2500</name>
</gene>
<dbReference type="eggNOG" id="COG1917">
    <property type="taxonomic scope" value="Bacteria"/>
</dbReference>
<keyword evidence="6" id="KW-1185">Reference proteome</keyword>
<keyword evidence="2" id="KW-0238">DNA-binding</keyword>
<evidence type="ECO:0000256" key="1">
    <source>
        <dbReference type="ARBA" id="ARBA00023015"/>
    </source>
</evidence>
<reference evidence="5 6" key="1">
    <citation type="journal article" date="2011" name="J. Bacteriol.">
        <title>Complete genome sequence of the cellulose-degrading bacterium Cellulosilyticum lentocellum.</title>
        <authorList>
            <consortium name="US DOE Joint Genome Institute"/>
            <person name="Miller D.A."/>
            <person name="Suen G."/>
            <person name="Bruce D."/>
            <person name="Copeland A."/>
            <person name="Cheng J.F."/>
            <person name="Detter C."/>
            <person name="Goodwin L.A."/>
            <person name="Han C.S."/>
            <person name="Hauser L.J."/>
            <person name="Land M.L."/>
            <person name="Lapidus A."/>
            <person name="Lucas S."/>
            <person name="Meincke L."/>
            <person name="Pitluck S."/>
            <person name="Tapia R."/>
            <person name="Teshima H."/>
            <person name="Woyke T."/>
            <person name="Fox B.G."/>
            <person name="Angert E.R."/>
            <person name="Currie C.R."/>
        </authorList>
    </citation>
    <scope>NUCLEOTIDE SEQUENCE [LARGE SCALE GENOMIC DNA]</scope>
    <source>
        <strain evidence="6">ATCC 49066 / DSM 5427 / NCIMB 11756 / RHM5</strain>
    </source>
</reference>
<dbReference type="PROSITE" id="PS00041">
    <property type="entry name" value="HTH_ARAC_FAMILY_1"/>
    <property type="match status" value="1"/>
</dbReference>
<dbReference type="InterPro" id="IPR018062">
    <property type="entry name" value="HTH_AraC-typ_CS"/>
</dbReference>
<dbReference type="STRING" id="642492.Clole_2500"/>
<dbReference type="SUPFAM" id="SSF51215">
    <property type="entry name" value="Regulatory protein AraC"/>
    <property type="match status" value="1"/>
</dbReference>
<evidence type="ECO:0000256" key="2">
    <source>
        <dbReference type="ARBA" id="ARBA00023125"/>
    </source>
</evidence>
<dbReference type="SMART" id="SM00342">
    <property type="entry name" value="HTH_ARAC"/>
    <property type="match status" value="1"/>
</dbReference>
<dbReference type="HOGENOM" id="CLU_000445_88_3_9"/>
<evidence type="ECO:0000259" key="4">
    <source>
        <dbReference type="PROSITE" id="PS01124"/>
    </source>
</evidence>
<evidence type="ECO:0000313" key="6">
    <source>
        <dbReference type="Proteomes" id="UP000008467"/>
    </source>
</evidence>
<dbReference type="eggNOG" id="COG2207">
    <property type="taxonomic scope" value="Bacteria"/>
</dbReference>
<dbReference type="Gene3D" id="1.10.10.60">
    <property type="entry name" value="Homeodomain-like"/>
    <property type="match status" value="2"/>
</dbReference>
<dbReference type="InterPro" id="IPR009057">
    <property type="entry name" value="Homeodomain-like_sf"/>
</dbReference>
<dbReference type="PROSITE" id="PS01124">
    <property type="entry name" value="HTH_ARAC_FAMILY_2"/>
    <property type="match status" value="1"/>
</dbReference>
<dbReference type="AlphaFoldDB" id="F2JHG7"/>
<dbReference type="InterPro" id="IPR037923">
    <property type="entry name" value="HTH-like"/>
</dbReference>
<dbReference type="GO" id="GO:0043565">
    <property type="term" value="F:sequence-specific DNA binding"/>
    <property type="evidence" value="ECO:0007669"/>
    <property type="project" value="InterPro"/>
</dbReference>
<dbReference type="InterPro" id="IPR014710">
    <property type="entry name" value="RmlC-like_jellyroll"/>
</dbReference>
<dbReference type="RefSeq" id="WP_013657499.1">
    <property type="nucleotide sequence ID" value="NC_015275.1"/>
</dbReference>
<dbReference type="EMBL" id="CP002582">
    <property type="protein sequence ID" value="ADZ84206.1"/>
    <property type="molecule type" value="Genomic_DNA"/>
</dbReference>
<dbReference type="Pfam" id="PF12833">
    <property type="entry name" value="HTH_18"/>
    <property type="match status" value="1"/>
</dbReference>
<keyword evidence="1" id="KW-0805">Transcription regulation</keyword>
<dbReference type="Proteomes" id="UP000008467">
    <property type="component" value="Chromosome"/>
</dbReference>
<dbReference type="SUPFAM" id="SSF46689">
    <property type="entry name" value="Homeodomain-like"/>
    <property type="match status" value="2"/>
</dbReference>
<evidence type="ECO:0000313" key="5">
    <source>
        <dbReference type="EMBL" id="ADZ84206.1"/>
    </source>
</evidence>
<protein>
    <submittedName>
        <fullName evidence="5">Transcriptional regulator, AraC family</fullName>
    </submittedName>
</protein>
<dbReference type="Pfam" id="PF02311">
    <property type="entry name" value="AraC_binding"/>
    <property type="match status" value="1"/>
</dbReference>
<proteinExistence type="predicted"/>
<name>F2JHG7_CELLD</name>
<feature type="domain" description="HTH araC/xylS-type" evidence="4">
    <location>
        <begin position="189"/>
        <end position="287"/>
    </location>
</feature>
<accession>F2JHG7</accession>
<dbReference type="PANTHER" id="PTHR43280:SF28">
    <property type="entry name" value="HTH-TYPE TRANSCRIPTIONAL ACTIVATOR RHAS"/>
    <property type="match status" value="1"/>
</dbReference>
<dbReference type="PANTHER" id="PTHR43280">
    <property type="entry name" value="ARAC-FAMILY TRANSCRIPTIONAL REGULATOR"/>
    <property type="match status" value="1"/>
</dbReference>
<dbReference type="KEGG" id="cle:Clole_2500"/>
<dbReference type="GO" id="GO:0003700">
    <property type="term" value="F:DNA-binding transcription factor activity"/>
    <property type="evidence" value="ECO:0007669"/>
    <property type="project" value="InterPro"/>
</dbReference>
<evidence type="ECO:0000256" key="3">
    <source>
        <dbReference type="ARBA" id="ARBA00023163"/>
    </source>
</evidence>
<sequence length="289" mass="33619">MHYLFEFNDKRYTWYEAFLFDAAKDVLPIRAHWHYFMEMIFILDGTALINCEQHTYVLESGDLILFHPKMIHAISATTPSPLKYGVLKFDIHKLQPSSTFGPDLASIFQAAKTDVHTCVFFSAEQLKSFPMKEIFLTCIHETQTKDFGYDLLIYAKLTSLLIAIARFWRKNDFNTDLVLTKNNTYDSIDTITEYIDAHSSEPLKVEDLAKQCHMSYSHFAKQFKVLYGQSCKEYIAFIRVCKAEDLLRFTDFDLAFISQETGFSDCSHLIKTFKKYKGVTPKQFRMNGI</sequence>
<dbReference type="InterPro" id="IPR018060">
    <property type="entry name" value="HTH_AraC"/>
</dbReference>
<organism evidence="5 6">
    <name type="scientific">Cellulosilyticum lentocellum (strain ATCC 49066 / DSM 5427 / NCIMB 11756 / RHM5)</name>
    <name type="common">Clostridium lentocellum</name>
    <dbReference type="NCBI Taxonomy" id="642492"/>
    <lineage>
        <taxon>Bacteria</taxon>
        <taxon>Bacillati</taxon>
        <taxon>Bacillota</taxon>
        <taxon>Clostridia</taxon>
        <taxon>Lachnospirales</taxon>
        <taxon>Cellulosilyticaceae</taxon>
        <taxon>Cellulosilyticum</taxon>
    </lineage>
</organism>
<dbReference type="Gene3D" id="2.60.120.10">
    <property type="entry name" value="Jelly Rolls"/>
    <property type="match status" value="1"/>
</dbReference>
<keyword evidence="3" id="KW-0804">Transcription</keyword>
<dbReference type="InterPro" id="IPR003313">
    <property type="entry name" value="AraC-bd"/>
</dbReference>